<name>A0A7Y9DXK3_9PSEU</name>
<keyword evidence="3" id="KW-0804">Transcription</keyword>
<dbReference type="GO" id="GO:0003677">
    <property type="term" value="F:DNA binding"/>
    <property type="evidence" value="ECO:0007669"/>
    <property type="project" value="UniProtKB-KW"/>
</dbReference>
<dbReference type="PANTHER" id="PTHR30136:SF24">
    <property type="entry name" value="HTH-TYPE TRANSCRIPTIONAL REPRESSOR ALLR"/>
    <property type="match status" value="1"/>
</dbReference>
<dbReference type="InterPro" id="IPR005471">
    <property type="entry name" value="Tscrpt_reg_IclR_N"/>
</dbReference>
<evidence type="ECO:0000256" key="2">
    <source>
        <dbReference type="ARBA" id="ARBA00023125"/>
    </source>
</evidence>
<organism evidence="6 7">
    <name type="scientific">Actinomycetospora corticicola</name>
    <dbReference type="NCBI Taxonomy" id="663602"/>
    <lineage>
        <taxon>Bacteria</taxon>
        <taxon>Bacillati</taxon>
        <taxon>Actinomycetota</taxon>
        <taxon>Actinomycetes</taxon>
        <taxon>Pseudonocardiales</taxon>
        <taxon>Pseudonocardiaceae</taxon>
        <taxon>Actinomycetospora</taxon>
    </lineage>
</organism>
<dbReference type="InterPro" id="IPR036388">
    <property type="entry name" value="WH-like_DNA-bd_sf"/>
</dbReference>
<sequence length="248" mass="26685">MVPATVLGKALTVLQAFTVEDTELGFAELGRRTGLAKATLHRTLAELLEHRLLERPDGRYRLSGLVFELGMRAAVGRSLLEVAAPYLEDLFVRTRETVHLGVREGTEVVYVAKSGGHRQVDAPSRLGGRMPLHATAIGKVLLAHAPPDVRETVLRGRPARLTPRTVVNVEVLRRQLDRVHERGVALEHEESAVGVTCVAAVVADREGGAHAAVSVTGPVHRFDPERHLDAVRAAGAGIASMLARGRSG</sequence>
<dbReference type="SUPFAM" id="SSF55781">
    <property type="entry name" value="GAF domain-like"/>
    <property type="match status" value="1"/>
</dbReference>
<dbReference type="PANTHER" id="PTHR30136">
    <property type="entry name" value="HELIX-TURN-HELIX TRANSCRIPTIONAL REGULATOR, ICLR FAMILY"/>
    <property type="match status" value="1"/>
</dbReference>
<gene>
    <name evidence="6" type="ORF">BJ983_003495</name>
</gene>
<dbReference type="RefSeq" id="WP_179794959.1">
    <property type="nucleotide sequence ID" value="NZ_BAABHP010000014.1"/>
</dbReference>
<dbReference type="InterPro" id="IPR014757">
    <property type="entry name" value="Tscrpt_reg_IclR_C"/>
</dbReference>
<evidence type="ECO:0000256" key="1">
    <source>
        <dbReference type="ARBA" id="ARBA00023015"/>
    </source>
</evidence>
<dbReference type="InterPro" id="IPR029016">
    <property type="entry name" value="GAF-like_dom_sf"/>
</dbReference>
<dbReference type="Gene3D" id="1.10.10.10">
    <property type="entry name" value="Winged helix-like DNA-binding domain superfamily/Winged helix DNA-binding domain"/>
    <property type="match status" value="1"/>
</dbReference>
<dbReference type="Pfam" id="PF09339">
    <property type="entry name" value="HTH_IclR"/>
    <property type="match status" value="1"/>
</dbReference>
<evidence type="ECO:0000313" key="7">
    <source>
        <dbReference type="Proteomes" id="UP000535890"/>
    </source>
</evidence>
<dbReference type="SUPFAM" id="SSF46785">
    <property type="entry name" value="Winged helix' DNA-binding domain"/>
    <property type="match status" value="1"/>
</dbReference>
<feature type="domain" description="IclR-ED" evidence="5">
    <location>
        <begin position="65"/>
        <end position="248"/>
    </location>
</feature>
<dbReference type="InterPro" id="IPR036390">
    <property type="entry name" value="WH_DNA-bd_sf"/>
</dbReference>
<dbReference type="PROSITE" id="PS51077">
    <property type="entry name" value="HTH_ICLR"/>
    <property type="match status" value="1"/>
</dbReference>
<evidence type="ECO:0000313" key="6">
    <source>
        <dbReference type="EMBL" id="NYD37393.1"/>
    </source>
</evidence>
<reference evidence="6 7" key="1">
    <citation type="submission" date="2020-07" db="EMBL/GenBank/DDBJ databases">
        <title>Sequencing the genomes of 1000 actinobacteria strains.</title>
        <authorList>
            <person name="Klenk H.-P."/>
        </authorList>
    </citation>
    <scope>NUCLEOTIDE SEQUENCE [LARGE SCALE GENOMIC DNA]</scope>
    <source>
        <strain evidence="6 7">DSM 45772</strain>
    </source>
</reference>
<feature type="domain" description="HTH iclR-type" evidence="4">
    <location>
        <begin position="4"/>
        <end position="64"/>
    </location>
</feature>
<dbReference type="GO" id="GO:0045892">
    <property type="term" value="P:negative regulation of DNA-templated transcription"/>
    <property type="evidence" value="ECO:0007669"/>
    <property type="project" value="TreeGrafter"/>
</dbReference>
<dbReference type="Gene3D" id="3.30.450.40">
    <property type="match status" value="1"/>
</dbReference>
<evidence type="ECO:0000259" key="4">
    <source>
        <dbReference type="PROSITE" id="PS51077"/>
    </source>
</evidence>
<proteinExistence type="predicted"/>
<dbReference type="GO" id="GO:0003700">
    <property type="term" value="F:DNA-binding transcription factor activity"/>
    <property type="evidence" value="ECO:0007669"/>
    <property type="project" value="TreeGrafter"/>
</dbReference>
<dbReference type="AlphaFoldDB" id="A0A7Y9DXK3"/>
<accession>A0A7Y9DXK3</accession>
<dbReference type="Proteomes" id="UP000535890">
    <property type="component" value="Unassembled WGS sequence"/>
</dbReference>
<keyword evidence="1" id="KW-0805">Transcription regulation</keyword>
<dbReference type="EMBL" id="JACCBN010000001">
    <property type="protein sequence ID" value="NYD37393.1"/>
    <property type="molecule type" value="Genomic_DNA"/>
</dbReference>
<keyword evidence="7" id="KW-1185">Reference proteome</keyword>
<protein>
    <submittedName>
        <fullName evidence="6">DNA-binding IclR family transcriptional regulator</fullName>
    </submittedName>
</protein>
<dbReference type="SMART" id="SM00346">
    <property type="entry name" value="HTH_ICLR"/>
    <property type="match status" value="1"/>
</dbReference>
<evidence type="ECO:0000256" key="3">
    <source>
        <dbReference type="ARBA" id="ARBA00023163"/>
    </source>
</evidence>
<evidence type="ECO:0000259" key="5">
    <source>
        <dbReference type="PROSITE" id="PS51078"/>
    </source>
</evidence>
<dbReference type="InterPro" id="IPR050707">
    <property type="entry name" value="HTH_MetabolicPath_Reg"/>
</dbReference>
<keyword evidence="2 6" id="KW-0238">DNA-binding</keyword>
<dbReference type="PROSITE" id="PS51078">
    <property type="entry name" value="ICLR_ED"/>
    <property type="match status" value="1"/>
</dbReference>
<comment type="caution">
    <text evidence="6">The sequence shown here is derived from an EMBL/GenBank/DDBJ whole genome shotgun (WGS) entry which is preliminary data.</text>
</comment>
<dbReference type="Pfam" id="PF01614">
    <property type="entry name" value="IclR_C"/>
    <property type="match status" value="1"/>
</dbReference>